<sequence length="101" mass="11745">MKITKYTLTVTNYHKNGHKNTAASYTARGNKINKRLGITSLIVSRHKNAKGYWSVGLSQSNDDHLLKKVKHHGRSALRNDYPTFNPKHPMQHAIRYYYRVH</sequence>
<keyword evidence="2" id="KW-1185">Reference proteome</keyword>
<evidence type="ECO:0000313" key="2">
    <source>
        <dbReference type="Proteomes" id="UP001596258"/>
    </source>
</evidence>
<dbReference type="Proteomes" id="UP001596258">
    <property type="component" value="Unassembled WGS sequence"/>
</dbReference>
<dbReference type="RefSeq" id="WP_125577257.1">
    <property type="nucleotide sequence ID" value="NZ_JBHSSO010000003.1"/>
</dbReference>
<comment type="caution">
    <text evidence="1">The sequence shown here is derived from an EMBL/GenBank/DDBJ whole genome shotgun (WGS) entry which is preliminary data.</text>
</comment>
<evidence type="ECO:0000313" key="1">
    <source>
        <dbReference type="EMBL" id="MFC6288734.1"/>
    </source>
</evidence>
<gene>
    <name evidence="1" type="ORF">ACFP1M_00730</name>
</gene>
<reference evidence="2" key="1">
    <citation type="journal article" date="2019" name="Int. J. Syst. Evol. Microbiol.">
        <title>The Global Catalogue of Microorganisms (GCM) 10K type strain sequencing project: providing services to taxonomists for standard genome sequencing and annotation.</title>
        <authorList>
            <consortium name="The Broad Institute Genomics Platform"/>
            <consortium name="The Broad Institute Genome Sequencing Center for Infectious Disease"/>
            <person name="Wu L."/>
            <person name="Ma J."/>
        </authorList>
    </citation>
    <scope>NUCLEOTIDE SEQUENCE [LARGE SCALE GENOMIC DNA]</scope>
    <source>
        <strain evidence="2">CCM 8893</strain>
    </source>
</reference>
<organism evidence="1 2">
    <name type="scientific">Levilactobacillus angrenensis</name>
    <dbReference type="NCBI Taxonomy" id="2486020"/>
    <lineage>
        <taxon>Bacteria</taxon>
        <taxon>Bacillati</taxon>
        <taxon>Bacillota</taxon>
        <taxon>Bacilli</taxon>
        <taxon>Lactobacillales</taxon>
        <taxon>Lactobacillaceae</taxon>
        <taxon>Levilactobacillus</taxon>
    </lineage>
</organism>
<proteinExistence type="predicted"/>
<dbReference type="EMBL" id="JBHSSO010000003">
    <property type="protein sequence ID" value="MFC6288734.1"/>
    <property type="molecule type" value="Genomic_DNA"/>
</dbReference>
<accession>A0ABW1U574</accession>
<name>A0ABW1U574_9LACO</name>
<protein>
    <recommendedName>
        <fullName evidence="3">Transposase</fullName>
    </recommendedName>
</protein>
<evidence type="ECO:0008006" key="3">
    <source>
        <dbReference type="Google" id="ProtNLM"/>
    </source>
</evidence>